<comment type="caution">
    <text evidence="3">The sequence shown here is derived from an EMBL/GenBank/DDBJ whole genome shotgun (WGS) entry which is preliminary data.</text>
</comment>
<dbReference type="EMBL" id="WUTW01000002">
    <property type="protein sequence ID" value="MXQ65591.1"/>
    <property type="molecule type" value="Genomic_DNA"/>
</dbReference>
<feature type="domain" description="Lantibiotic dehydratase N-terminal" evidence="1">
    <location>
        <begin position="47"/>
        <end position="261"/>
    </location>
</feature>
<evidence type="ECO:0000259" key="1">
    <source>
        <dbReference type="Pfam" id="PF04738"/>
    </source>
</evidence>
<dbReference type="InterPro" id="IPR006827">
    <property type="entry name" value="Lant_deHydtase_N"/>
</dbReference>
<dbReference type="Pfam" id="PF14028">
    <property type="entry name" value="Lant_dehydr_C"/>
    <property type="match status" value="1"/>
</dbReference>
<organism evidence="3 4">
    <name type="scientific">Actinomadura rayongensis</name>
    <dbReference type="NCBI Taxonomy" id="1429076"/>
    <lineage>
        <taxon>Bacteria</taxon>
        <taxon>Bacillati</taxon>
        <taxon>Actinomycetota</taxon>
        <taxon>Actinomycetes</taxon>
        <taxon>Streptosporangiales</taxon>
        <taxon>Thermomonosporaceae</taxon>
        <taxon>Actinomadura</taxon>
    </lineage>
</organism>
<dbReference type="RefSeq" id="WP_161103666.1">
    <property type="nucleotide sequence ID" value="NZ_JBHLYI010000006.1"/>
</dbReference>
<dbReference type="InterPro" id="IPR023809">
    <property type="entry name" value="Thiopep_bacteriocin_synth_dom"/>
</dbReference>
<feature type="domain" description="Lantibiotic dehydratase N-terminal" evidence="1">
    <location>
        <begin position="268"/>
        <end position="646"/>
    </location>
</feature>
<name>A0A6I4W7Z1_9ACTN</name>
<dbReference type="OrthoDB" id="1273722at2"/>
<protein>
    <submittedName>
        <fullName evidence="3">Lantibiotic dehydratase</fullName>
    </submittedName>
</protein>
<accession>A0A6I4W7Z1</accession>
<dbReference type="NCBIfam" id="TIGR03891">
    <property type="entry name" value="thiopep_ocin"/>
    <property type="match status" value="1"/>
</dbReference>
<evidence type="ECO:0000313" key="4">
    <source>
        <dbReference type="Proteomes" id="UP000431901"/>
    </source>
</evidence>
<evidence type="ECO:0000313" key="3">
    <source>
        <dbReference type="EMBL" id="MXQ65591.1"/>
    </source>
</evidence>
<dbReference type="AlphaFoldDB" id="A0A6I4W7Z1"/>
<sequence length="939" mass="102723">MYHAVPGAALVRAAAHPADLVLPTWPDLTADQPDAWVGWLREAWALPGFSAAMTAATPQLTAQIVHTLDATPTAGQKIGRREVRTLRRLVEATVRYLLRWTTRPTPFGRFAGVAPVGFGVQAAVRWDGHHHAVVRPDDRWVTESATAAERDLPTLRSVAVMTNALGHARGGMWVLPCARMTDGRFWDVEIELTEPVRTAVEAAASPVAFTTLAARVGRDLPGGVAAAERLLAALVEAGVLLSQIRPPMTVTDPAAHLNHHVPDRARQPEPGDRIAVDLRVGCSVTLPPPVVAQAQDAAETLAAVAPRLPGWADYHAAFLERWGPGAAVPLREVVAALGFPAGYRSSPHRRGPAIFGPRDALLADLAQRAALDLGSGGDAEIVLDDELVASLRGDDDRPPIPHTELRFTLAADQAADLDKGAFTLTVTSGARHAGVTAARFLHLLTPGEREQFRRAYQRLPTAMPGSGLVQLSGPPLDARMATVARTPELLPVLPVGDFHPDAAWTLADLAVAGDSHRLWLVSRTTGQPVEPLLFNSVRLQNLQQPLVRFLTEIWTAWTAPCAPFDWGRASSLSFLPRVRRGRAILHPARWVVHGTELPDRAATWPQWRTAWRRHRDHHRIPRYVLFGGDDVRLRLDMEEPAHLAVLRSHLDRHPNAVLTEAPGPAGWIAGRAAELMLTLARTPSSDRLRPARPATTLHHRPGRSRWLDARLYGTVERIVARLATRPGLPTGWWFLRYPDPQPHMRLRVPFPAGTELASAFAEAADDLARWAEELAEDGLLHDYTLNTYRPETRHGTGPTLRAAEAVFAADSSAVVRRLPGDREAATAGGMRAIADAFTGDGARWLAEHVPHRGGPRLDPAQLDRARRPVADDAVARTLARYRFLVDQDGLDPDQVLADLLHLHHARMIGADMASERHCLRLARTVARTDLIRRAPRELP</sequence>
<gene>
    <name evidence="3" type="ORF">GQ466_16300</name>
</gene>
<keyword evidence="4" id="KW-1185">Reference proteome</keyword>
<feature type="domain" description="Thiopeptide-type bacteriocin biosynthesis" evidence="2">
    <location>
        <begin position="708"/>
        <end position="924"/>
    </location>
</feature>
<evidence type="ECO:0000259" key="2">
    <source>
        <dbReference type="Pfam" id="PF14028"/>
    </source>
</evidence>
<dbReference type="Proteomes" id="UP000431901">
    <property type="component" value="Unassembled WGS sequence"/>
</dbReference>
<dbReference type="Pfam" id="PF04738">
    <property type="entry name" value="Lant_dehydr_N"/>
    <property type="match status" value="2"/>
</dbReference>
<proteinExistence type="predicted"/>
<reference evidence="3 4" key="1">
    <citation type="submission" date="2019-12" db="EMBL/GenBank/DDBJ databases">
        <title>Nocardia macrotermitis sp. nov. and Nocardia aurantia sp. nov., isolated from the gut of the fungus growing-termite Macrotermes natalensis.</title>
        <authorList>
            <person name="Christine B."/>
            <person name="Rene B."/>
        </authorList>
    </citation>
    <scope>NUCLEOTIDE SEQUENCE [LARGE SCALE GENOMIC DNA]</scope>
    <source>
        <strain evidence="3 4">DSM 102126</strain>
    </source>
</reference>